<proteinExistence type="predicted"/>
<keyword evidence="1" id="KW-0732">Signal</keyword>
<dbReference type="Gene3D" id="2.60.40.1090">
    <property type="entry name" value="Fimbrial-type adhesion domain"/>
    <property type="match status" value="1"/>
</dbReference>
<protein>
    <recommendedName>
        <fullName evidence="2">Fimbrial adhesin MrpH C-terminal domain-containing protein</fullName>
    </recommendedName>
</protein>
<dbReference type="RefSeq" id="WP_198812938.1">
    <property type="nucleotide sequence ID" value="NZ_JAEKCB010000001.1"/>
</dbReference>
<comment type="caution">
    <text evidence="3">The sequence shown here is derived from an EMBL/GenBank/DDBJ whole genome shotgun (WGS) entry which is preliminary data.</text>
</comment>
<organism evidence="3 4">
    <name type="scientific">Proteus penneri</name>
    <dbReference type="NCBI Taxonomy" id="102862"/>
    <lineage>
        <taxon>Bacteria</taxon>
        <taxon>Pseudomonadati</taxon>
        <taxon>Pseudomonadota</taxon>
        <taxon>Gammaproteobacteria</taxon>
        <taxon>Enterobacterales</taxon>
        <taxon>Morganellaceae</taxon>
        <taxon>Proteus</taxon>
    </lineage>
</organism>
<feature type="chain" id="PRO_5045126412" description="Fimbrial adhesin MrpH C-terminal domain-containing protein" evidence="1">
    <location>
        <begin position="25"/>
        <end position="265"/>
    </location>
</feature>
<evidence type="ECO:0000256" key="1">
    <source>
        <dbReference type="SAM" id="SignalP"/>
    </source>
</evidence>
<feature type="domain" description="Fimbrial adhesin MrpH C-terminal" evidence="2">
    <location>
        <begin position="151"/>
        <end position="260"/>
    </location>
</feature>
<evidence type="ECO:0000313" key="3">
    <source>
        <dbReference type="EMBL" id="MBJ2116428.1"/>
    </source>
</evidence>
<sequence length="265" mass="28069">MTKWKLFNLIMGLTLLTGSMQAYAINSETIEWHNDGGQVFIDKATYTQNTFGVPMCQVNGQKIKTCRLYFTSATQPQLSPSAGVTILSNARMTDTQYAAALTSFTGQKLSLPAEDGLCIFKFFEEQGGGGFERQNCDSGGIKPSERILPTCSVLGGPLLIDFKELNAKDVAGKSLSTNLNILCDANASVKISVIGYTPSTGVTLRSDGSLTANILLRTVSGYLGITESITANSVKSIPVSAELKVNGDLAGGAFSGSAIINIDVI</sequence>
<dbReference type="InterPro" id="IPR057010">
    <property type="entry name" value="MrpH_C"/>
</dbReference>
<dbReference type="Pfam" id="PF24223">
    <property type="entry name" value="MrpH_C"/>
    <property type="match status" value="1"/>
</dbReference>
<evidence type="ECO:0000313" key="4">
    <source>
        <dbReference type="Proteomes" id="UP000619976"/>
    </source>
</evidence>
<keyword evidence="4" id="KW-1185">Reference proteome</keyword>
<feature type="signal peptide" evidence="1">
    <location>
        <begin position="1"/>
        <end position="24"/>
    </location>
</feature>
<accession>A0ABS0W3F8</accession>
<dbReference type="InterPro" id="IPR036937">
    <property type="entry name" value="Adhesion_dom_fimbrial_sf"/>
</dbReference>
<dbReference type="Proteomes" id="UP000619976">
    <property type="component" value="Unassembled WGS sequence"/>
</dbReference>
<name>A0ABS0W3F8_9GAMM</name>
<reference evidence="3 4" key="1">
    <citation type="submission" date="2020-12" db="EMBL/GenBank/DDBJ databases">
        <title>Enhanced detection system for hospital associated transmission using whole genome sequencing surveillance.</title>
        <authorList>
            <person name="Harrison L.H."/>
            <person name="Van Tyne D."/>
            <person name="Marsh J.W."/>
            <person name="Griffith M.P."/>
            <person name="Snyder D.J."/>
            <person name="Cooper V.S."/>
            <person name="Mustapha M."/>
        </authorList>
    </citation>
    <scope>NUCLEOTIDE SEQUENCE [LARGE SCALE GENOMIC DNA]</scope>
    <source>
        <strain evidence="3 4">PR00195</strain>
    </source>
</reference>
<gene>
    <name evidence="3" type="ORF">JFQ69_01905</name>
</gene>
<dbReference type="EMBL" id="JAEKCB010000001">
    <property type="protein sequence ID" value="MBJ2116428.1"/>
    <property type="molecule type" value="Genomic_DNA"/>
</dbReference>
<evidence type="ECO:0000259" key="2">
    <source>
        <dbReference type="Pfam" id="PF24223"/>
    </source>
</evidence>